<gene>
    <name evidence="7" type="ORF">HXO88_05445</name>
</gene>
<dbReference type="InterPro" id="IPR029063">
    <property type="entry name" value="SAM-dependent_MTases_sf"/>
</dbReference>
<evidence type="ECO:0000313" key="8">
    <source>
        <dbReference type="Proteomes" id="UP000721045"/>
    </source>
</evidence>
<comment type="caution">
    <text evidence="7">The sequence shown here is derived from an EMBL/GenBank/DDBJ whole genome shotgun (WGS) entry which is preliminary data.</text>
</comment>
<evidence type="ECO:0000256" key="2">
    <source>
        <dbReference type="ARBA" id="ARBA00022603"/>
    </source>
</evidence>
<name>A0A930WFK0_STRIT</name>
<dbReference type="Pfam" id="PF01555">
    <property type="entry name" value="N6_N4_Mtase"/>
    <property type="match status" value="1"/>
</dbReference>
<keyword evidence="4" id="KW-0949">S-adenosyl-L-methionine</keyword>
<dbReference type="GO" id="GO:0032259">
    <property type="term" value="P:methylation"/>
    <property type="evidence" value="ECO:0007669"/>
    <property type="project" value="UniProtKB-KW"/>
</dbReference>
<protein>
    <submittedName>
        <fullName evidence="7">Site-specific DNA-methyltransferase</fullName>
    </submittedName>
</protein>
<dbReference type="GO" id="GO:0009307">
    <property type="term" value="P:DNA restriction-modification system"/>
    <property type="evidence" value="ECO:0007669"/>
    <property type="project" value="UniProtKB-KW"/>
</dbReference>
<evidence type="ECO:0000256" key="1">
    <source>
        <dbReference type="ARBA" id="ARBA00006594"/>
    </source>
</evidence>
<dbReference type="InterPro" id="IPR002295">
    <property type="entry name" value="N4/N6-MTase_EcoPI_Mod-like"/>
</dbReference>
<keyword evidence="5" id="KW-0680">Restriction system</keyword>
<evidence type="ECO:0000256" key="5">
    <source>
        <dbReference type="ARBA" id="ARBA00022747"/>
    </source>
</evidence>
<evidence type="ECO:0000256" key="3">
    <source>
        <dbReference type="ARBA" id="ARBA00022679"/>
    </source>
</evidence>
<keyword evidence="3" id="KW-0808">Transferase</keyword>
<proteinExistence type="inferred from homology"/>
<dbReference type="SUPFAM" id="SSF53335">
    <property type="entry name" value="S-adenosyl-L-methionine-dependent methyltransferases"/>
    <property type="match status" value="1"/>
</dbReference>
<dbReference type="PROSITE" id="PS00092">
    <property type="entry name" value="N6_MTASE"/>
    <property type="match status" value="1"/>
</dbReference>
<evidence type="ECO:0000313" key="7">
    <source>
        <dbReference type="EMBL" id="MBF1713165.1"/>
    </source>
</evidence>
<dbReference type="InterPro" id="IPR002941">
    <property type="entry name" value="DNA_methylase_N4/N6"/>
</dbReference>
<dbReference type="PIRSF" id="PIRSF015855">
    <property type="entry name" value="TypeIII_Mtase_mKpnI"/>
    <property type="match status" value="1"/>
</dbReference>
<accession>A0A930WFK0</accession>
<keyword evidence="2" id="KW-0489">Methyltransferase</keyword>
<evidence type="ECO:0000259" key="6">
    <source>
        <dbReference type="Pfam" id="PF01555"/>
    </source>
</evidence>
<feature type="domain" description="DNA methylase N-4/N-6" evidence="6">
    <location>
        <begin position="114"/>
        <end position="404"/>
    </location>
</feature>
<dbReference type="Proteomes" id="UP000721045">
    <property type="component" value="Unassembled WGS sequence"/>
</dbReference>
<dbReference type="Gene3D" id="3.40.50.150">
    <property type="entry name" value="Vaccinia Virus protein VP39"/>
    <property type="match status" value="1"/>
</dbReference>
<organism evidence="7 8">
    <name type="scientific">Streptococcus intermedius</name>
    <dbReference type="NCBI Taxonomy" id="1338"/>
    <lineage>
        <taxon>Bacteria</taxon>
        <taxon>Bacillati</taxon>
        <taxon>Bacillota</taxon>
        <taxon>Bacilli</taxon>
        <taxon>Lactobacillales</taxon>
        <taxon>Streptococcaceae</taxon>
        <taxon>Streptococcus</taxon>
        <taxon>Streptococcus anginosus group</taxon>
    </lineage>
</organism>
<dbReference type="AlphaFoldDB" id="A0A930WFK0"/>
<dbReference type="EMBL" id="JABZYP010000017">
    <property type="protein sequence ID" value="MBF1713165.1"/>
    <property type="molecule type" value="Genomic_DNA"/>
</dbReference>
<dbReference type="PRINTS" id="PR00506">
    <property type="entry name" value="D21N6MTFRASE"/>
</dbReference>
<reference evidence="7" key="1">
    <citation type="submission" date="2020-04" db="EMBL/GenBank/DDBJ databases">
        <title>Deep metagenomics examines the oral microbiome during advanced dental caries in children, revealing novel taxa and co-occurrences with host molecules.</title>
        <authorList>
            <person name="Baker J.L."/>
            <person name="Morton J.T."/>
            <person name="Dinis M."/>
            <person name="Alvarez R."/>
            <person name="Tran N.C."/>
            <person name="Knight R."/>
            <person name="Edlund A."/>
        </authorList>
    </citation>
    <scope>NUCLEOTIDE SEQUENCE</scope>
    <source>
        <strain evidence="7">JCVI_23_bin.22</strain>
    </source>
</reference>
<sequence length="527" mass="61296">MPATFNERPHQNEKAEALAYVRRLMYQARKESNHEDLPKLEKLLELIDSKRYGLVWEEHAELVEEEMKTKIPVFVEDETRKIQGNPESEDYNFLLEGDNLHSLYLLQKTHVGKIDVIYIDPPYNTGNKDFIYNDKIVDKTDGYSHSKWLSFMSKRLELAKELLSETGVIFISIDDNEQAQLKLLCDEVFGEDNFVTSIHWKRSESQNNNAKQLSIVGESVLCYALNKFRNYFNKIELQESAIKEYRYEDDLTGRRFRRGTIVDNTRGKNLLNIKSPTGIKKVIKSIRTEEFFKEKDRNGEIYWTKTGTPYLKIFLDKSEGQISNNWFDKDGVNEDAAEELSDLNINFNFSKPKKLIMKLISLKSDNNSVILDFFAGSGTTGHAVAQLNKEDGGKRKYILCTNNENKICEEVTYKRLSNIQEELPHNLKYFKTRFIEKEDEELEYSLLNNVKTLIELEHAIDLSESDKAVAFSLSAIRELDLTGIKTVYVRQHSHALMDKEDLVRYEGIELIDVPEYYFAKEMREAGL</sequence>
<evidence type="ECO:0000256" key="4">
    <source>
        <dbReference type="ARBA" id="ARBA00022691"/>
    </source>
</evidence>
<dbReference type="GO" id="GO:0008170">
    <property type="term" value="F:N-methyltransferase activity"/>
    <property type="evidence" value="ECO:0007669"/>
    <property type="project" value="InterPro"/>
</dbReference>
<comment type="similarity">
    <text evidence="1">Belongs to the N(4)/N(6)-methyltransferase family.</text>
</comment>
<dbReference type="InterPro" id="IPR002052">
    <property type="entry name" value="DNA_methylase_N6_adenine_CS"/>
</dbReference>
<dbReference type="GO" id="GO:0003677">
    <property type="term" value="F:DNA binding"/>
    <property type="evidence" value="ECO:0007669"/>
    <property type="project" value="InterPro"/>
</dbReference>